<comment type="caution">
    <text evidence="1">The sequence shown here is derived from an EMBL/GenBank/DDBJ whole genome shotgun (WGS) entry which is preliminary data.</text>
</comment>
<keyword evidence="2" id="KW-1185">Reference proteome</keyword>
<evidence type="ECO:0000313" key="2">
    <source>
        <dbReference type="Proteomes" id="UP001367508"/>
    </source>
</evidence>
<dbReference type="Proteomes" id="UP001367508">
    <property type="component" value="Unassembled WGS sequence"/>
</dbReference>
<name>A0AAN9MUK0_CANGL</name>
<evidence type="ECO:0000313" key="1">
    <source>
        <dbReference type="EMBL" id="KAK7360942.1"/>
    </source>
</evidence>
<dbReference type="AlphaFoldDB" id="A0AAN9MUK0"/>
<accession>A0AAN9MUK0</accession>
<protein>
    <submittedName>
        <fullName evidence="1">Uncharacterized protein</fullName>
    </submittedName>
</protein>
<dbReference type="EMBL" id="JAYMYQ010000001">
    <property type="protein sequence ID" value="KAK7360942.1"/>
    <property type="molecule type" value="Genomic_DNA"/>
</dbReference>
<dbReference type="InterPro" id="IPR046939">
    <property type="entry name" value="TPPII_C_sf"/>
</dbReference>
<organism evidence="1 2">
    <name type="scientific">Canavalia gladiata</name>
    <name type="common">Sword bean</name>
    <name type="synonym">Dolichos gladiatus</name>
    <dbReference type="NCBI Taxonomy" id="3824"/>
    <lineage>
        <taxon>Eukaryota</taxon>
        <taxon>Viridiplantae</taxon>
        <taxon>Streptophyta</taxon>
        <taxon>Embryophyta</taxon>
        <taxon>Tracheophyta</taxon>
        <taxon>Spermatophyta</taxon>
        <taxon>Magnoliopsida</taxon>
        <taxon>eudicotyledons</taxon>
        <taxon>Gunneridae</taxon>
        <taxon>Pentapetalae</taxon>
        <taxon>rosids</taxon>
        <taxon>fabids</taxon>
        <taxon>Fabales</taxon>
        <taxon>Fabaceae</taxon>
        <taxon>Papilionoideae</taxon>
        <taxon>50 kb inversion clade</taxon>
        <taxon>NPAAA clade</taxon>
        <taxon>indigoferoid/millettioid clade</taxon>
        <taxon>Phaseoleae</taxon>
        <taxon>Canavalia</taxon>
    </lineage>
</organism>
<gene>
    <name evidence="1" type="ORF">VNO77_02961</name>
</gene>
<sequence>MRIPLELEINSPGSHETSSVDFEVVFQGIRVNKKEVILQGSEAPVRIEAETLLILEGLVSRSNVKDKIHHDEEVIDAANEMICSVNREELAKSFALKVIQRMRKQRISKKDEPNHLLANIESLKKIQKKMLGTALKVFCDIIQDDAKPAKKKFYELKLSLLAEIGWIHLAKYKR</sequence>
<reference evidence="1 2" key="1">
    <citation type="submission" date="2024-01" db="EMBL/GenBank/DDBJ databases">
        <title>The genomes of 5 underutilized Papilionoideae crops provide insights into root nodulation and disease resistanc.</title>
        <authorList>
            <person name="Jiang F."/>
        </authorList>
    </citation>
    <scope>NUCLEOTIDE SEQUENCE [LARGE SCALE GENOMIC DNA]</scope>
    <source>
        <strain evidence="1">LVBAO_FW01</strain>
        <tissue evidence="1">Leaves</tissue>
    </source>
</reference>
<proteinExistence type="predicted"/>
<dbReference type="Gene3D" id="1.25.40.710">
    <property type="match status" value="2"/>
</dbReference>